<sequence length="261" mass="30243">MALAKTYNMKVLIIEDEQLNAEIIAEHLKYYDSGIEILAYLKSKEETKNWIQKNGQADLVFSDIELLDGNVFSMLKENIITSPIIFTTAYNTFYQDAFDVNGIAYLLKPVSFERFSQAMKKFESLNSSEKNPDWKLISELLHQKTKEYKERIIIKTAKEIHILNTENIAAILSNAGKLTAIDEKGKEHGFRYKLSVLAQELDPKTFFQINRSEIININFIERIEPYFGDRLSIRLKNYKVALITSASSTAEFKKWLERLSY</sequence>
<dbReference type="PROSITE" id="PS50110">
    <property type="entry name" value="RESPONSE_REGULATORY"/>
    <property type="match status" value="1"/>
</dbReference>
<dbReference type="Gene3D" id="3.40.50.2300">
    <property type="match status" value="1"/>
</dbReference>
<feature type="modified residue" description="4-aspartylphosphate" evidence="1">
    <location>
        <position position="63"/>
    </location>
</feature>
<dbReference type="InterPro" id="IPR007492">
    <property type="entry name" value="LytTR_DNA-bd_dom"/>
</dbReference>
<name>A0A246B7K3_9FLAO</name>
<dbReference type="InterPro" id="IPR001789">
    <property type="entry name" value="Sig_transdc_resp-reg_receiver"/>
</dbReference>
<feature type="domain" description="HTH LytTR-type" evidence="3">
    <location>
        <begin position="152"/>
        <end position="258"/>
    </location>
</feature>
<feature type="domain" description="Response regulatory" evidence="2">
    <location>
        <begin position="10"/>
        <end position="123"/>
    </location>
</feature>
<protein>
    <recommendedName>
        <fullName evidence="6">DNA-binding response regulator</fullName>
    </recommendedName>
</protein>
<dbReference type="PROSITE" id="PS50930">
    <property type="entry name" value="HTH_LYTTR"/>
    <property type="match status" value="1"/>
</dbReference>
<dbReference type="Pfam" id="PF04397">
    <property type="entry name" value="LytTR"/>
    <property type="match status" value="1"/>
</dbReference>
<dbReference type="Proteomes" id="UP000197587">
    <property type="component" value="Unassembled WGS sequence"/>
</dbReference>
<dbReference type="AlphaFoldDB" id="A0A246B7K3"/>
<dbReference type="InterPro" id="IPR046947">
    <property type="entry name" value="LytR-like"/>
</dbReference>
<dbReference type="Gene3D" id="2.40.50.1020">
    <property type="entry name" value="LytTr DNA-binding domain"/>
    <property type="match status" value="1"/>
</dbReference>
<organism evidence="4 5">
    <name type="scientific">Kaistella haifensis DSM 19056</name>
    <dbReference type="NCBI Taxonomy" id="1450526"/>
    <lineage>
        <taxon>Bacteria</taxon>
        <taxon>Pseudomonadati</taxon>
        <taxon>Bacteroidota</taxon>
        <taxon>Flavobacteriia</taxon>
        <taxon>Flavobacteriales</taxon>
        <taxon>Weeksellaceae</taxon>
        <taxon>Chryseobacterium group</taxon>
        <taxon>Kaistella</taxon>
    </lineage>
</organism>
<comment type="caution">
    <text evidence="4">The sequence shown here is derived from an EMBL/GenBank/DDBJ whole genome shotgun (WGS) entry which is preliminary data.</text>
</comment>
<proteinExistence type="predicted"/>
<evidence type="ECO:0000256" key="1">
    <source>
        <dbReference type="PROSITE-ProRule" id="PRU00169"/>
    </source>
</evidence>
<keyword evidence="5" id="KW-1185">Reference proteome</keyword>
<dbReference type="SUPFAM" id="SSF52172">
    <property type="entry name" value="CheY-like"/>
    <property type="match status" value="1"/>
</dbReference>
<evidence type="ECO:0000259" key="3">
    <source>
        <dbReference type="PROSITE" id="PS50930"/>
    </source>
</evidence>
<dbReference type="GO" id="GO:0000156">
    <property type="term" value="F:phosphorelay response regulator activity"/>
    <property type="evidence" value="ECO:0007669"/>
    <property type="project" value="InterPro"/>
</dbReference>
<evidence type="ECO:0008006" key="6">
    <source>
        <dbReference type="Google" id="ProtNLM"/>
    </source>
</evidence>
<dbReference type="SMART" id="SM00448">
    <property type="entry name" value="REC"/>
    <property type="match status" value="1"/>
</dbReference>
<dbReference type="PANTHER" id="PTHR37299:SF1">
    <property type="entry name" value="STAGE 0 SPORULATION PROTEIN A HOMOLOG"/>
    <property type="match status" value="1"/>
</dbReference>
<dbReference type="SMART" id="SM00850">
    <property type="entry name" value="LytTR"/>
    <property type="match status" value="1"/>
</dbReference>
<dbReference type="PANTHER" id="PTHR37299">
    <property type="entry name" value="TRANSCRIPTIONAL REGULATOR-RELATED"/>
    <property type="match status" value="1"/>
</dbReference>
<evidence type="ECO:0000313" key="4">
    <source>
        <dbReference type="EMBL" id="OWK97340.1"/>
    </source>
</evidence>
<dbReference type="EMBL" id="JASZ02000031">
    <property type="protein sequence ID" value="OWK97340.1"/>
    <property type="molecule type" value="Genomic_DNA"/>
</dbReference>
<evidence type="ECO:0000259" key="2">
    <source>
        <dbReference type="PROSITE" id="PS50110"/>
    </source>
</evidence>
<accession>A0A246B7K3</accession>
<keyword evidence="1" id="KW-0597">Phosphoprotein</keyword>
<gene>
    <name evidence="4" type="ORF">AP75_11910</name>
</gene>
<dbReference type="Pfam" id="PF00072">
    <property type="entry name" value="Response_reg"/>
    <property type="match status" value="1"/>
</dbReference>
<evidence type="ECO:0000313" key="5">
    <source>
        <dbReference type="Proteomes" id="UP000197587"/>
    </source>
</evidence>
<reference evidence="4 5" key="1">
    <citation type="submission" date="2017-05" db="EMBL/GenBank/DDBJ databases">
        <title>Genome of Chryseobacterium haifense.</title>
        <authorList>
            <person name="Newman J.D."/>
        </authorList>
    </citation>
    <scope>NUCLEOTIDE SEQUENCE [LARGE SCALE GENOMIC DNA]</scope>
    <source>
        <strain evidence="4 5">DSM 19056</strain>
    </source>
</reference>
<dbReference type="InterPro" id="IPR011006">
    <property type="entry name" value="CheY-like_superfamily"/>
</dbReference>
<dbReference type="GO" id="GO:0003677">
    <property type="term" value="F:DNA binding"/>
    <property type="evidence" value="ECO:0007669"/>
    <property type="project" value="InterPro"/>
</dbReference>